<evidence type="ECO:0000259" key="12">
    <source>
        <dbReference type="PROSITE" id="PS50885"/>
    </source>
</evidence>
<keyword evidence="4" id="KW-1003">Cell membrane</keyword>
<feature type="transmembrane region" description="Helical" evidence="10">
    <location>
        <begin position="125"/>
        <end position="146"/>
    </location>
</feature>
<dbReference type="GO" id="GO:0005886">
    <property type="term" value="C:plasma membrane"/>
    <property type="evidence" value="ECO:0007669"/>
    <property type="project" value="UniProtKB-SubCell"/>
</dbReference>
<dbReference type="InterPro" id="IPR036890">
    <property type="entry name" value="HATPase_C_sf"/>
</dbReference>
<protein>
    <recommendedName>
        <fullName evidence="3">histidine kinase</fullName>
        <ecNumber evidence="3">2.7.13.3</ecNumber>
    </recommendedName>
</protein>
<name>A0A7W6G404_9SPHN</name>
<keyword evidence="5" id="KW-0597">Phosphoprotein</keyword>
<keyword evidence="6 13" id="KW-0808">Transferase</keyword>
<dbReference type="SMART" id="SM00387">
    <property type="entry name" value="HATPase_c"/>
    <property type="match status" value="1"/>
</dbReference>
<dbReference type="GO" id="GO:0000155">
    <property type="term" value="F:phosphorelay sensor kinase activity"/>
    <property type="evidence" value="ECO:0007669"/>
    <property type="project" value="InterPro"/>
</dbReference>
<dbReference type="SUPFAM" id="SSF55874">
    <property type="entry name" value="ATPase domain of HSP90 chaperone/DNA topoisomerase II/histidine kinase"/>
    <property type="match status" value="1"/>
</dbReference>
<dbReference type="GO" id="GO:0005524">
    <property type="term" value="F:ATP binding"/>
    <property type="evidence" value="ECO:0007669"/>
    <property type="project" value="UniProtKB-KW"/>
</dbReference>
<comment type="caution">
    <text evidence="13">The sequence shown here is derived from an EMBL/GenBank/DDBJ whole genome shotgun (WGS) entry which is preliminary data.</text>
</comment>
<evidence type="ECO:0000256" key="10">
    <source>
        <dbReference type="SAM" id="Phobius"/>
    </source>
</evidence>
<dbReference type="InterPro" id="IPR003594">
    <property type="entry name" value="HATPase_dom"/>
</dbReference>
<evidence type="ECO:0000256" key="1">
    <source>
        <dbReference type="ARBA" id="ARBA00000085"/>
    </source>
</evidence>
<keyword evidence="14" id="KW-1185">Reference proteome</keyword>
<dbReference type="EC" id="2.7.13.3" evidence="3"/>
<comment type="subcellular location">
    <subcellularLocation>
        <location evidence="2">Cell membrane</location>
        <topology evidence="2">Multi-pass membrane protein</topology>
    </subcellularLocation>
</comment>
<dbReference type="InterPro" id="IPR003660">
    <property type="entry name" value="HAMP_dom"/>
</dbReference>
<reference evidence="13 14" key="1">
    <citation type="submission" date="2020-08" db="EMBL/GenBank/DDBJ databases">
        <title>Genomic Encyclopedia of Type Strains, Phase IV (KMG-IV): sequencing the most valuable type-strain genomes for metagenomic binning, comparative biology and taxonomic classification.</title>
        <authorList>
            <person name="Goeker M."/>
        </authorList>
    </citation>
    <scope>NUCLEOTIDE SEQUENCE [LARGE SCALE GENOMIC DNA]</scope>
    <source>
        <strain evidence="13 14">DSM 27057</strain>
    </source>
</reference>
<evidence type="ECO:0000256" key="6">
    <source>
        <dbReference type="ARBA" id="ARBA00022679"/>
    </source>
</evidence>
<dbReference type="Gene3D" id="3.30.565.10">
    <property type="entry name" value="Histidine kinase-like ATPase, C-terminal domain"/>
    <property type="match status" value="1"/>
</dbReference>
<organism evidence="13 14">
    <name type="scientific">Novosphingobium sediminicola</name>
    <dbReference type="NCBI Taxonomy" id="563162"/>
    <lineage>
        <taxon>Bacteria</taxon>
        <taxon>Pseudomonadati</taxon>
        <taxon>Pseudomonadota</taxon>
        <taxon>Alphaproteobacteria</taxon>
        <taxon>Sphingomonadales</taxon>
        <taxon>Sphingomonadaceae</taxon>
        <taxon>Novosphingobium</taxon>
    </lineage>
</organism>
<accession>A0A7W6G404</accession>
<evidence type="ECO:0000313" key="13">
    <source>
        <dbReference type="EMBL" id="MBB3953109.1"/>
    </source>
</evidence>
<dbReference type="Gene3D" id="1.10.287.130">
    <property type="match status" value="1"/>
</dbReference>
<evidence type="ECO:0000256" key="3">
    <source>
        <dbReference type="ARBA" id="ARBA00012438"/>
    </source>
</evidence>
<gene>
    <name evidence="13" type="ORF">GGR38_000021</name>
</gene>
<keyword evidence="7" id="KW-0547">Nucleotide-binding</keyword>
<dbReference type="InterPro" id="IPR004358">
    <property type="entry name" value="Sig_transdc_His_kin-like_C"/>
</dbReference>
<evidence type="ECO:0000259" key="11">
    <source>
        <dbReference type="PROSITE" id="PS50109"/>
    </source>
</evidence>
<dbReference type="InterPro" id="IPR003661">
    <property type="entry name" value="HisK_dim/P_dom"/>
</dbReference>
<feature type="domain" description="HAMP" evidence="12">
    <location>
        <begin position="144"/>
        <end position="199"/>
    </location>
</feature>
<evidence type="ECO:0000313" key="14">
    <source>
        <dbReference type="Proteomes" id="UP000548867"/>
    </source>
</evidence>
<proteinExistence type="predicted"/>
<sequence length="428" mass="47144">MKGRLFWKIFTAFCLVFSAQLAGLWTLFVVLERNHPYWADNLERYAAPRLEQMAAAIITHEGPQAIPAGLLNGPMTTLVIVPEGSRAPAGVRATTTQATAPDGRRWRIFYRLPRKFDKASIAPPLIFYLSGIVSGLIFAAILGLYLSLPIRALREGLDRFSRGDLGVRLASRMGRRRDEIADLARDFDGMAEKVEQLVLSRSQLIDDMSHELRSPLARLQLAIALARQKPEGAVTALDRIEQEARRLDAMAGSLLTLSRLESASASPEHFVHLRALIEDILADVRFESEAKNVRIDLSRHASMPEGFHADVTGDAELLRRAFENVLRNALRFSPSGSVIGVTLSEEPERIVVTIEDEGPGVAPDQIARLFEPFHRGEGETGGFGLGLAIAQRAVIVHEGSIEAENRAQGGLRVRITLPARWEEAAALS</sequence>
<keyword evidence="8 13" id="KW-0418">Kinase</keyword>
<evidence type="ECO:0000256" key="7">
    <source>
        <dbReference type="ARBA" id="ARBA00022741"/>
    </source>
</evidence>
<dbReference type="InterPro" id="IPR005467">
    <property type="entry name" value="His_kinase_dom"/>
</dbReference>
<keyword evidence="9" id="KW-0067">ATP-binding</keyword>
<dbReference type="AlphaFoldDB" id="A0A7W6G404"/>
<keyword evidence="10" id="KW-0472">Membrane</keyword>
<dbReference type="PROSITE" id="PS50109">
    <property type="entry name" value="HIS_KIN"/>
    <property type="match status" value="1"/>
</dbReference>
<dbReference type="EMBL" id="JACIDX010000001">
    <property type="protein sequence ID" value="MBB3953109.1"/>
    <property type="molecule type" value="Genomic_DNA"/>
</dbReference>
<dbReference type="RefSeq" id="WP_183621540.1">
    <property type="nucleotide sequence ID" value="NZ_JACIDX010000001.1"/>
</dbReference>
<evidence type="ECO:0000256" key="5">
    <source>
        <dbReference type="ARBA" id="ARBA00022553"/>
    </source>
</evidence>
<dbReference type="PANTHER" id="PTHR44936:SF10">
    <property type="entry name" value="SENSOR PROTEIN RSTB"/>
    <property type="match status" value="1"/>
</dbReference>
<dbReference type="Proteomes" id="UP000548867">
    <property type="component" value="Unassembled WGS sequence"/>
</dbReference>
<dbReference type="InterPro" id="IPR050980">
    <property type="entry name" value="2C_sensor_his_kinase"/>
</dbReference>
<dbReference type="SMART" id="SM00388">
    <property type="entry name" value="HisKA"/>
    <property type="match status" value="1"/>
</dbReference>
<keyword evidence="10" id="KW-1133">Transmembrane helix</keyword>
<keyword evidence="10" id="KW-0812">Transmembrane</keyword>
<dbReference type="PRINTS" id="PR00344">
    <property type="entry name" value="BCTRLSENSOR"/>
</dbReference>
<dbReference type="Gene3D" id="6.10.340.10">
    <property type="match status" value="1"/>
</dbReference>
<evidence type="ECO:0000256" key="4">
    <source>
        <dbReference type="ARBA" id="ARBA00022475"/>
    </source>
</evidence>
<dbReference type="CDD" id="cd00082">
    <property type="entry name" value="HisKA"/>
    <property type="match status" value="1"/>
</dbReference>
<dbReference type="Pfam" id="PF02518">
    <property type="entry name" value="HATPase_c"/>
    <property type="match status" value="1"/>
</dbReference>
<feature type="transmembrane region" description="Helical" evidence="10">
    <location>
        <begin position="12"/>
        <end position="31"/>
    </location>
</feature>
<feature type="domain" description="Histidine kinase" evidence="11">
    <location>
        <begin position="207"/>
        <end position="421"/>
    </location>
</feature>
<comment type="catalytic activity">
    <reaction evidence="1">
        <text>ATP + protein L-histidine = ADP + protein N-phospho-L-histidine.</text>
        <dbReference type="EC" id="2.7.13.3"/>
    </reaction>
</comment>
<dbReference type="CDD" id="cd06225">
    <property type="entry name" value="HAMP"/>
    <property type="match status" value="1"/>
</dbReference>
<dbReference type="PANTHER" id="PTHR44936">
    <property type="entry name" value="SENSOR PROTEIN CREC"/>
    <property type="match status" value="1"/>
</dbReference>
<dbReference type="SUPFAM" id="SSF158472">
    <property type="entry name" value="HAMP domain-like"/>
    <property type="match status" value="1"/>
</dbReference>
<dbReference type="PROSITE" id="PS50885">
    <property type="entry name" value="HAMP"/>
    <property type="match status" value="1"/>
</dbReference>
<evidence type="ECO:0000256" key="2">
    <source>
        <dbReference type="ARBA" id="ARBA00004651"/>
    </source>
</evidence>
<dbReference type="SMART" id="SM00304">
    <property type="entry name" value="HAMP"/>
    <property type="match status" value="1"/>
</dbReference>
<evidence type="ECO:0000256" key="9">
    <source>
        <dbReference type="ARBA" id="ARBA00022840"/>
    </source>
</evidence>
<dbReference type="InterPro" id="IPR036097">
    <property type="entry name" value="HisK_dim/P_sf"/>
</dbReference>
<dbReference type="SUPFAM" id="SSF47384">
    <property type="entry name" value="Homodimeric domain of signal transducing histidine kinase"/>
    <property type="match status" value="1"/>
</dbReference>
<dbReference type="Pfam" id="PF00672">
    <property type="entry name" value="HAMP"/>
    <property type="match status" value="1"/>
</dbReference>
<evidence type="ECO:0000256" key="8">
    <source>
        <dbReference type="ARBA" id="ARBA00022777"/>
    </source>
</evidence>
<dbReference type="Pfam" id="PF00512">
    <property type="entry name" value="HisKA"/>
    <property type="match status" value="1"/>
</dbReference>